<sequence length="273" mass="31221">MNGNEVAHELTWHYCEFMNVLHENFVPNQDQELSPPPMVDLVWHEHILDTRGYQDFCNIHFRGFVHHDANGALLEAAAEREIRKARTSREYVRIYKEYRVERLIADGLWWSRIAENSREPSTTVSVDIDTSSAMKRKRAECDDVVSFKKERNTENSKEPFEVQVHTLTGKTITFPNASPAHTISSLADKVHEDTGVPLDQMRFINKGRVVYGLIPIYGFAEPEFIGSSLSDDLVFCVLGFEENPRYPSTSTFAELEIDSSNNQVHMVLRLGGC</sequence>
<proteinExistence type="predicted"/>
<keyword evidence="3" id="KW-1185">Reference proteome</keyword>
<evidence type="ECO:0000313" key="3">
    <source>
        <dbReference type="Proteomes" id="UP001190700"/>
    </source>
</evidence>
<accession>A0AAE0H688</accession>
<dbReference type="InterPro" id="IPR029071">
    <property type="entry name" value="Ubiquitin-like_domsf"/>
</dbReference>
<name>A0AAE0H688_9CHLO</name>
<comment type="caution">
    <text evidence="2">The sequence shown here is derived from an EMBL/GenBank/DDBJ whole genome shotgun (WGS) entry which is preliminary data.</text>
</comment>
<organism evidence="2 3">
    <name type="scientific">Cymbomonas tetramitiformis</name>
    <dbReference type="NCBI Taxonomy" id="36881"/>
    <lineage>
        <taxon>Eukaryota</taxon>
        <taxon>Viridiplantae</taxon>
        <taxon>Chlorophyta</taxon>
        <taxon>Pyramimonadophyceae</taxon>
        <taxon>Pyramimonadales</taxon>
        <taxon>Pyramimonadaceae</taxon>
        <taxon>Cymbomonas</taxon>
    </lineage>
</organism>
<evidence type="ECO:0000259" key="1">
    <source>
        <dbReference type="PROSITE" id="PS50053"/>
    </source>
</evidence>
<dbReference type="Gene3D" id="3.10.20.90">
    <property type="entry name" value="Phosphatidylinositol 3-kinase Catalytic Subunit, Chain A, domain 1"/>
    <property type="match status" value="1"/>
</dbReference>
<dbReference type="SUPFAM" id="SSF54236">
    <property type="entry name" value="Ubiquitin-like"/>
    <property type="match status" value="1"/>
</dbReference>
<dbReference type="EMBL" id="LGRX02000048">
    <property type="protein sequence ID" value="KAK3289746.1"/>
    <property type="molecule type" value="Genomic_DNA"/>
</dbReference>
<dbReference type="InterPro" id="IPR000626">
    <property type="entry name" value="Ubiquitin-like_dom"/>
</dbReference>
<dbReference type="AlphaFoldDB" id="A0AAE0H688"/>
<dbReference type="Pfam" id="PF00240">
    <property type="entry name" value="ubiquitin"/>
    <property type="match status" value="1"/>
</dbReference>
<feature type="domain" description="Ubiquitin-like" evidence="1">
    <location>
        <begin position="160"/>
        <end position="210"/>
    </location>
</feature>
<protein>
    <recommendedName>
        <fullName evidence="1">Ubiquitin-like domain-containing protein</fullName>
    </recommendedName>
</protein>
<reference evidence="2 3" key="1">
    <citation type="journal article" date="2015" name="Genome Biol. Evol.">
        <title>Comparative Genomics of a Bacterivorous Green Alga Reveals Evolutionary Causalities and Consequences of Phago-Mixotrophic Mode of Nutrition.</title>
        <authorList>
            <person name="Burns J.A."/>
            <person name="Paasch A."/>
            <person name="Narechania A."/>
            <person name="Kim E."/>
        </authorList>
    </citation>
    <scope>NUCLEOTIDE SEQUENCE [LARGE SCALE GENOMIC DNA]</scope>
    <source>
        <strain evidence="2 3">PLY_AMNH</strain>
    </source>
</reference>
<evidence type="ECO:0000313" key="2">
    <source>
        <dbReference type="EMBL" id="KAK3289746.1"/>
    </source>
</evidence>
<dbReference type="PROSITE" id="PS50053">
    <property type="entry name" value="UBIQUITIN_2"/>
    <property type="match status" value="1"/>
</dbReference>
<gene>
    <name evidence="2" type="ORF">CYMTET_2875</name>
</gene>
<dbReference type="Proteomes" id="UP001190700">
    <property type="component" value="Unassembled WGS sequence"/>
</dbReference>